<evidence type="ECO:0000313" key="1">
    <source>
        <dbReference type="EMBL" id="MFC3968588.1"/>
    </source>
</evidence>
<sequence>MPDIALSATITKKQIALLHVAKRDLNLDDDTYRAILARYGKVETAAELDLVGFNHVMRYMTACGFRSTWTKRTYGYRPTMATPPQIDLIRSLWVKWRGADDPDDAELNKWLGRFHKVGALRFVDNKKAAKVISALKAMLARQQDRI</sequence>
<name>A0ABV8E8C9_9HYPH</name>
<dbReference type="Proteomes" id="UP001595697">
    <property type="component" value="Unassembled WGS sequence"/>
</dbReference>
<dbReference type="InterPro" id="IPR009363">
    <property type="entry name" value="Phage_Mu_Gp16"/>
</dbReference>
<gene>
    <name evidence="1" type="ORF">ACFOVS_10700</name>
</gene>
<dbReference type="EMBL" id="JBHSBD010000048">
    <property type="protein sequence ID" value="MFC3968588.1"/>
    <property type="molecule type" value="Genomic_DNA"/>
</dbReference>
<dbReference type="RefSeq" id="WP_247261445.1">
    <property type="nucleotide sequence ID" value="NZ_JALJQZ010000021.1"/>
</dbReference>
<dbReference type="Pfam" id="PF06252">
    <property type="entry name" value="GemA"/>
    <property type="match status" value="1"/>
</dbReference>
<comment type="caution">
    <text evidence="1">The sequence shown here is derived from an EMBL/GenBank/DDBJ whole genome shotgun (WGS) entry which is preliminary data.</text>
</comment>
<protein>
    <submittedName>
        <fullName evidence="1">Regulatory protein GemA</fullName>
    </submittedName>
</protein>
<keyword evidence="2" id="KW-1185">Reference proteome</keyword>
<organism evidence="1 2">
    <name type="scientific">Rhizobium lemnae</name>
    <dbReference type="NCBI Taxonomy" id="1214924"/>
    <lineage>
        <taxon>Bacteria</taxon>
        <taxon>Pseudomonadati</taxon>
        <taxon>Pseudomonadota</taxon>
        <taxon>Alphaproteobacteria</taxon>
        <taxon>Hyphomicrobiales</taxon>
        <taxon>Rhizobiaceae</taxon>
        <taxon>Rhizobium/Agrobacterium group</taxon>
        <taxon>Rhizobium</taxon>
    </lineage>
</organism>
<evidence type="ECO:0000313" key="2">
    <source>
        <dbReference type="Proteomes" id="UP001595697"/>
    </source>
</evidence>
<accession>A0ABV8E8C9</accession>
<proteinExistence type="predicted"/>
<reference evidence="2" key="1">
    <citation type="journal article" date="2019" name="Int. J. Syst. Evol. Microbiol.">
        <title>The Global Catalogue of Microorganisms (GCM) 10K type strain sequencing project: providing services to taxonomists for standard genome sequencing and annotation.</title>
        <authorList>
            <consortium name="The Broad Institute Genomics Platform"/>
            <consortium name="The Broad Institute Genome Sequencing Center for Infectious Disease"/>
            <person name="Wu L."/>
            <person name="Ma J."/>
        </authorList>
    </citation>
    <scope>NUCLEOTIDE SEQUENCE [LARGE SCALE GENOMIC DNA]</scope>
    <source>
        <strain evidence="2">TBRC 5781</strain>
    </source>
</reference>